<sequence>MKPECSKKSKENTRNSTNILQVLQPEACGKENLVGGSRTPLKDIKSGLKMRGKREKKILIKDVIENVQGKGKKKKMCNKDIQTTEDVEIDIKDLTSEEEPSENYWKILAERRRVALDEALKENQILNDKVEILQQEKETIYKMYEEAKQALDLLK</sequence>
<gene>
    <name evidence="2" type="ORF">L9F63_010825</name>
</gene>
<reference evidence="2" key="1">
    <citation type="journal article" date="2023" name="IScience">
        <title>Live-bearing cockroach genome reveals convergent evolutionary mechanisms linked to viviparity in insects and beyond.</title>
        <authorList>
            <person name="Fouks B."/>
            <person name="Harrison M.C."/>
            <person name="Mikhailova A.A."/>
            <person name="Marchal E."/>
            <person name="English S."/>
            <person name="Carruthers M."/>
            <person name="Jennings E.C."/>
            <person name="Chiamaka E.L."/>
            <person name="Frigard R.A."/>
            <person name="Pippel M."/>
            <person name="Attardo G.M."/>
            <person name="Benoit J.B."/>
            <person name="Bornberg-Bauer E."/>
            <person name="Tobe S.S."/>
        </authorList>
    </citation>
    <scope>NUCLEOTIDE SEQUENCE</scope>
    <source>
        <strain evidence="2">Stay&amp;Tobe</strain>
    </source>
</reference>
<evidence type="ECO:0000256" key="1">
    <source>
        <dbReference type="SAM" id="Coils"/>
    </source>
</evidence>
<evidence type="ECO:0000313" key="3">
    <source>
        <dbReference type="Proteomes" id="UP001233999"/>
    </source>
</evidence>
<dbReference type="Pfam" id="PF07412">
    <property type="entry name" value="Geminin"/>
    <property type="match status" value="1"/>
</dbReference>
<comment type="caution">
    <text evidence="2">The sequence shown here is derived from an EMBL/GenBank/DDBJ whole genome shotgun (WGS) entry which is preliminary data.</text>
</comment>
<name>A0AAD8AG65_DIPPU</name>
<accession>A0AAD8AG65</accession>
<feature type="coiled-coil region" evidence="1">
    <location>
        <begin position="116"/>
        <end position="150"/>
    </location>
</feature>
<reference evidence="2" key="2">
    <citation type="submission" date="2023-05" db="EMBL/GenBank/DDBJ databases">
        <authorList>
            <person name="Fouks B."/>
        </authorList>
    </citation>
    <scope>NUCLEOTIDE SEQUENCE</scope>
    <source>
        <strain evidence="2">Stay&amp;Tobe</strain>
        <tissue evidence="2">Testes</tissue>
    </source>
</reference>
<proteinExistence type="predicted"/>
<dbReference type="SUPFAM" id="SSF111469">
    <property type="entry name" value="Geminin coiled-coil domain"/>
    <property type="match status" value="1"/>
</dbReference>
<keyword evidence="3" id="KW-1185">Reference proteome</keyword>
<evidence type="ECO:0008006" key="4">
    <source>
        <dbReference type="Google" id="ProtNLM"/>
    </source>
</evidence>
<dbReference type="EMBL" id="JASPKZ010001214">
    <property type="protein sequence ID" value="KAJ9598505.1"/>
    <property type="molecule type" value="Genomic_DNA"/>
</dbReference>
<keyword evidence="1" id="KW-0175">Coiled coil</keyword>
<dbReference type="GO" id="GO:0006275">
    <property type="term" value="P:regulation of DNA replication"/>
    <property type="evidence" value="ECO:0007669"/>
    <property type="project" value="InterPro"/>
</dbReference>
<protein>
    <recommendedName>
        <fullName evidence="4">Geminin</fullName>
    </recommendedName>
</protein>
<feature type="non-terminal residue" evidence="2">
    <location>
        <position position="1"/>
    </location>
</feature>
<dbReference type="AlphaFoldDB" id="A0AAD8AG65"/>
<dbReference type="Gene3D" id="1.20.5.1180">
    <property type="entry name" value="Geminin coiled-coil domain"/>
    <property type="match status" value="1"/>
</dbReference>
<organism evidence="2 3">
    <name type="scientific">Diploptera punctata</name>
    <name type="common">Pacific beetle cockroach</name>
    <dbReference type="NCBI Taxonomy" id="6984"/>
    <lineage>
        <taxon>Eukaryota</taxon>
        <taxon>Metazoa</taxon>
        <taxon>Ecdysozoa</taxon>
        <taxon>Arthropoda</taxon>
        <taxon>Hexapoda</taxon>
        <taxon>Insecta</taxon>
        <taxon>Pterygota</taxon>
        <taxon>Neoptera</taxon>
        <taxon>Polyneoptera</taxon>
        <taxon>Dictyoptera</taxon>
        <taxon>Blattodea</taxon>
        <taxon>Blaberoidea</taxon>
        <taxon>Blaberidae</taxon>
        <taxon>Diplopterinae</taxon>
        <taxon>Diploptera</taxon>
    </lineage>
</organism>
<dbReference type="InterPro" id="IPR022786">
    <property type="entry name" value="Geminin/Multicilin"/>
</dbReference>
<dbReference type="Proteomes" id="UP001233999">
    <property type="component" value="Unassembled WGS sequence"/>
</dbReference>
<evidence type="ECO:0000313" key="2">
    <source>
        <dbReference type="EMBL" id="KAJ9598505.1"/>
    </source>
</evidence>